<organism evidence="3 4">
    <name type="scientific">Oryzias sinensis</name>
    <name type="common">Chinese medaka</name>
    <dbReference type="NCBI Taxonomy" id="183150"/>
    <lineage>
        <taxon>Eukaryota</taxon>
        <taxon>Metazoa</taxon>
        <taxon>Chordata</taxon>
        <taxon>Craniata</taxon>
        <taxon>Vertebrata</taxon>
        <taxon>Euteleostomi</taxon>
        <taxon>Actinopterygii</taxon>
        <taxon>Neopterygii</taxon>
        <taxon>Teleostei</taxon>
        <taxon>Neoteleostei</taxon>
        <taxon>Acanthomorphata</taxon>
        <taxon>Ovalentaria</taxon>
        <taxon>Atherinomorphae</taxon>
        <taxon>Beloniformes</taxon>
        <taxon>Adrianichthyidae</taxon>
        <taxon>Oryziinae</taxon>
        <taxon>Oryzias</taxon>
    </lineage>
</organism>
<evidence type="ECO:0000259" key="2">
    <source>
        <dbReference type="Pfam" id="PF15906"/>
    </source>
</evidence>
<sequence>MTRHGKNCTAGAVYTYHEKRKDTGEQRGGGGVVVGDRREGLNEQEVPEEQSLL</sequence>
<keyword evidence="4" id="KW-1185">Reference proteome</keyword>
<evidence type="ECO:0000313" key="3">
    <source>
        <dbReference type="Ensembl" id="ENSOSIP00000021557.1"/>
    </source>
</evidence>
<reference evidence="3" key="1">
    <citation type="submission" date="2025-08" db="UniProtKB">
        <authorList>
            <consortium name="Ensembl"/>
        </authorList>
    </citation>
    <scope>IDENTIFICATION</scope>
</reference>
<proteinExistence type="predicted"/>
<name>A0A8C7Y301_9TELE</name>
<dbReference type="Proteomes" id="UP000694383">
    <property type="component" value="Unplaced"/>
</dbReference>
<protein>
    <recommendedName>
        <fullName evidence="2">Nitric oxide synthase-interacting protein zinc-finger domain-containing protein</fullName>
    </recommendedName>
</protein>
<evidence type="ECO:0000313" key="4">
    <source>
        <dbReference type="Proteomes" id="UP000694383"/>
    </source>
</evidence>
<accession>A0A8C7Y301</accession>
<dbReference type="AlphaFoldDB" id="A0A8C7Y301"/>
<feature type="region of interest" description="Disordered" evidence="1">
    <location>
        <begin position="16"/>
        <end position="53"/>
    </location>
</feature>
<feature type="domain" description="Nitric oxide synthase-interacting protein zinc-finger" evidence="2">
    <location>
        <begin position="4"/>
        <end position="26"/>
    </location>
</feature>
<evidence type="ECO:0000256" key="1">
    <source>
        <dbReference type="SAM" id="MobiDB-lite"/>
    </source>
</evidence>
<dbReference type="InterPro" id="IPR031790">
    <property type="entry name" value="Znf-NOSIP"/>
</dbReference>
<dbReference type="Pfam" id="PF15906">
    <property type="entry name" value="zf-NOSIP"/>
    <property type="match status" value="1"/>
</dbReference>
<feature type="compositionally biased region" description="Basic and acidic residues" evidence="1">
    <location>
        <begin position="16"/>
        <end position="25"/>
    </location>
</feature>
<dbReference type="Ensembl" id="ENSOSIT00000022758.1">
    <property type="protein sequence ID" value="ENSOSIP00000021557.1"/>
    <property type="gene ID" value="ENSOSIG00000011399.1"/>
</dbReference>
<reference evidence="3" key="2">
    <citation type="submission" date="2025-09" db="UniProtKB">
        <authorList>
            <consortium name="Ensembl"/>
        </authorList>
    </citation>
    <scope>IDENTIFICATION</scope>
</reference>